<dbReference type="HAMAP" id="MF_01465">
    <property type="entry name" value="SecY"/>
    <property type="match status" value="1"/>
</dbReference>
<dbReference type="Pfam" id="PF00344">
    <property type="entry name" value="SecY"/>
    <property type="match status" value="1"/>
</dbReference>
<organism evidence="11">
    <name type="scientific">hydrothermal vent metagenome</name>
    <dbReference type="NCBI Taxonomy" id="652676"/>
    <lineage>
        <taxon>unclassified sequences</taxon>
        <taxon>metagenomes</taxon>
        <taxon>ecological metagenomes</taxon>
    </lineage>
</organism>
<feature type="transmembrane region" description="Helical" evidence="10">
    <location>
        <begin position="356"/>
        <end position="374"/>
    </location>
</feature>
<keyword evidence="5" id="KW-0653">Protein transport</keyword>
<keyword evidence="8 10" id="KW-0472">Membrane</keyword>
<evidence type="ECO:0000256" key="8">
    <source>
        <dbReference type="ARBA" id="ARBA00023136"/>
    </source>
</evidence>
<reference evidence="11" key="1">
    <citation type="submission" date="2016-10" db="EMBL/GenBank/DDBJ databases">
        <authorList>
            <person name="de Groot N.N."/>
        </authorList>
    </citation>
    <scope>NUCLEOTIDE SEQUENCE</scope>
</reference>
<dbReference type="InterPro" id="IPR026593">
    <property type="entry name" value="SecY"/>
</dbReference>
<keyword evidence="7" id="KW-0811">Translocation</keyword>
<comment type="similarity">
    <text evidence="2">Belongs to the SecY/SEC61-alpha family.</text>
</comment>
<evidence type="ECO:0000256" key="9">
    <source>
        <dbReference type="ARBA" id="ARBA00039733"/>
    </source>
</evidence>
<accession>A0A1W1EAZ9</accession>
<feature type="transmembrane region" description="Helical" evidence="10">
    <location>
        <begin position="61"/>
        <end position="83"/>
    </location>
</feature>
<feature type="transmembrane region" description="Helical" evidence="10">
    <location>
        <begin position="143"/>
        <end position="161"/>
    </location>
</feature>
<dbReference type="SUPFAM" id="SSF103491">
    <property type="entry name" value="Preprotein translocase SecY subunit"/>
    <property type="match status" value="1"/>
</dbReference>
<dbReference type="InterPro" id="IPR002208">
    <property type="entry name" value="SecY/SEC61-alpha"/>
</dbReference>
<comment type="subcellular location">
    <subcellularLocation>
        <location evidence="1">Membrane</location>
        <topology evidence="1">Multi-pass membrane protein</topology>
    </subcellularLocation>
</comment>
<dbReference type="FunFam" id="1.10.3370.10:FF:000001">
    <property type="entry name" value="Preprotein translocase subunit SecY"/>
    <property type="match status" value="1"/>
</dbReference>
<feature type="transmembrane region" description="Helical" evidence="10">
    <location>
        <begin position="202"/>
        <end position="224"/>
    </location>
</feature>
<sequence length="420" mass="45638">MGNALTQKILITLGFLFAYRVLAYIPTPGVDLHVIKEFFDSNSNNALGMMNMFSGNAVRRLSIISLGIMPYITASIIMELLAATFPTLGQMKKERDGMQKYMQIIRYFTIFITVVQAIGVSMGLQSMTGRAGESAVLIDPMTFTILTTFSMLTGTMLLMWIGEQITQKGIGNGISLIIFAGIVSGLPAAIGNTIRAVNAGEMNFLVVLGILAVMLITILVIIYVELGERRVPISYSRKTIMQNQTKRVMNYIPVKVNLSGVIPPIFASAVLMFPLTMLQASKNPILTAIADTLTPGGIVFNIATFFLIIFFAFFYASIAFNAKDIADNLKRQGGFIPGVRPGEHTKEFLNEVASRLTGSGAIYLGLIATVPFAIISGLGASFYFGGVSVLIIVQVALDTMRKIEAQRTMNQYDTLGNVGL</sequence>
<dbReference type="PIRSF" id="PIRSF004557">
    <property type="entry name" value="SecY"/>
    <property type="match status" value="1"/>
</dbReference>
<dbReference type="PANTHER" id="PTHR10906">
    <property type="entry name" value="SECY/SEC61-ALPHA FAMILY MEMBER"/>
    <property type="match status" value="1"/>
</dbReference>
<keyword evidence="6 10" id="KW-1133">Transmembrane helix</keyword>
<gene>
    <name evidence="11" type="ORF">MNB_SV-4-595</name>
</gene>
<feature type="transmembrane region" description="Helical" evidence="10">
    <location>
        <begin position="256"/>
        <end position="278"/>
    </location>
</feature>
<keyword evidence="3" id="KW-0813">Transport</keyword>
<protein>
    <recommendedName>
        <fullName evidence="9">Protein translocase subunit SecY</fullName>
    </recommendedName>
</protein>
<evidence type="ECO:0000256" key="4">
    <source>
        <dbReference type="ARBA" id="ARBA00022692"/>
    </source>
</evidence>
<feature type="transmembrane region" description="Helical" evidence="10">
    <location>
        <begin position="173"/>
        <end position="190"/>
    </location>
</feature>
<evidence type="ECO:0000256" key="3">
    <source>
        <dbReference type="ARBA" id="ARBA00022448"/>
    </source>
</evidence>
<dbReference type="PRINTS" id="PR00303">
    <property type="entry name" value="SECYTRNLCASE"/>
</dbReference>
<evidence type="ECO:0000256" key="6">
    <source>
        <dbReference type="ARBA" id="ARBA00022989"/>
    </source>
</evidence>
<keyword evidence="4 10" id="KW-0812">Transmembrane</keyword>
<name>A0A1W1EAZ9_9ZZZZ</name>
<proteinExistence type="inferred from homology"/>
<evidence type="ECO:0000256" key="7">
    <source>
        <dbReference type="ARBA" id="ARBA00023010"/>
    </source>
</evidence>
<dbReference type="GO" id="GO:0015031">
    <property type="term" value="P:protein transport"/>
    <property type="evidence" value="ECO:0007669"/>
    <property type="project" value="UniProtKB-KW"/>
</dbReference>
<evidence type="ECO:0000256" key="5">
    <source>
        <dbReference type="ARBA" id="ARBA00022927"/>
    </source>
</evidence>
<evidence type="ECO:0000256" key="1">
    <source>
        <dbReference type="ARBA" id="ARBA00004141"/>
    </source>
</evidence>
<dbReference type="PROSITE" id="PS00756">
    <property type="entry name" value="SECY_2"/>
    <property type="match status" value="1"/>
</dbReference>
<dbReference type="NCBIfam" id="TIGR00967">
    <property type="entry name" value="3a0501s007"/>
    <property type="match status" value="1"/>
</dbReference>
<feature type="transmembrane region" description="Helical" evidence="10">
    <location>
        <begin position="380"/>
        <end position="397"/>
    </location>
</feature>
<feature type="transmembrane region" description="Helical" evidence="10">
    <location>
        <begin position="104"/>
        <end position="123"/>
    </location>
</feature>
<evidence type="ECO:0000256" key="10">
    <source>
        <dbReference type="SAM" id="Phobius"/>
    </source>
</evidence>
<dbReference type="AlphaFoldDB" id="A0A1W1EAZ9"/>
<dbReference type="EMBL" id="FPIB01000026">
    <property type="protein sequence ID" value="SFV91041.1"/>
    <property type="molecule type" value="Genomic_DNA"/>
</dbReference>
<evidence type="ECO:0000313" key="11">
    <source>
        <dbReference type="EMBL" id="SFV91041.1"/>
    </source>
</evidence>
<dbReference type="GO" id="GO:0016020">
    <property type="term" value="C:membrane"/>
    <property type="evidence" value="ECO:0007669"/>
    <property type="project" value="UniProtKB-SubCell"/>
</dbReference>
<dbReference type="PROSITE" id="PS00755">
    <property type="entry name" value="SECY_1"/>
    <property type="match status" value="1"/>
</dbReference>
<dbReference type="InterPro" id="IPR030659">
    <property type="entry name" value="SecY_CS"/>
</dbReference>
<feature type="transmembrane region" description="Helical" evidence="10">
    <location>
        <begin position="298"/>
        <end position="322"/>
    </location>
</feature>
<evidence type="ECO:0000256" key="2">
    <source>
        <dbReference type="ARBA" id="ARBA00005751"/>
    </source>
</evidence>
<dbReference type="Gene3D" id="1.10.3370.10">
    <property type="entry name" value="SecY subunit domain"/>
    <property type="match status" value="1"/>
</dbReference>
<dbReference type="InterPro" id="IPR023201">
    <property type="entry name" value="SecY_dom_sf"/>
</dbReference>